<dbReference type="Proteomes" id="UP000268093">
    <property type="component" value="Unassembled WGS sequence"/>
</dbReference>
<name>A0A433DGW5_9FUNG</name>
<accession>A0A433DGW5</accession>
<evidence type="ECO:0000313" key="2">
    <source>
        <dbReference type="EMBL" id="RUP50102.1"/>
    </source>
</evidence>
<sequence length="104" mass="11537">MAELYQSQGKCNEVEQLYQQALVICRIVVGPEYMDIGKHDAAESLSTGADNSREGVRTRKPRRSNNYEQLGCFTFSGAPEILEIVAPKHSNRSEQSGYSSQHSG</sequence>
<comment type="caution">
    <text evidence="2">The sequence shown here is derived from an EMBL/GenBank/DDBJ whole genome shotgun (WGS) entry which is preliminary data.</text>
</comment>
<evidence type="ECO:0000313" key="3">
    <source>
        <dbReference type="Proteomes" id="UP000268093"/>
    </source>
</evidence>
<dbReference type="Gene3D" id="1.25.40.10">
    <property type="entry name" value="Tetratricopeptide repeat domain"/>
    <property type="match status" value="1"/>
</dbReference>
<reference evidence="2 3" key="1">
    <citation type="journal article" date="2018" name="New Phytol.">
        <title>Phylogenomics of Endogonaceae and evolution of mycorrhizas within Mucoromycota.</title>
        <authorList>
            <person name="Chang Y."/>
            <person name="Desiro A."/>
            <person name="Na H."/>
            <person name="Sandor L."/>
            <person name="Lipzen A."/>
            <person name="Clum A."/>
            <person name="Barry K."/>
            <person name="Grigoriev I.V."/>
            <person name="Martin F.M."/>
            <person name="Stajich J.E."/>
            <person name="Smith M.E."/>
            <person name="Bonito G."/>
            <person name="Spatafora J.W."/>
        </authorList>
    </citation>
    <scope>NUCLEOTIDE SEQUENCE [LARGE SCALE GENOMIC DNA]</scope>
    <source>
        <strain evidence="2 3">GMNB39</strain>
    </source>
</reference>
<protein>
    <submittedName>
        <fullName evidence="2">Uncharacterized protein</fullName>
    </submittedName>
</protein>
<evidence type="ECO:0000256" key="1">
    <source>
        <dbReference type="SAM" id="MobiDB-lite"/>
    </source>
</evidence>
<dbReference type="AlphaFoldDB" id="A0A433DGW5"/>
<organism evidence="2 3">
    <name type="scientific">Jimgerdemannia flammicorona</name>
    <dbReference type="NCBI Taxonomy" id="994334"/>
    <lineage>
        <taxon>Eukaryota</taxon>
        <taxon>Fungi</taxon>
        <taxon>Fungi incertae sedis</taxon>
        <taxon>Mucoromycota</taxon>
        <taxon>Mucoromycotina</taxon>
        <taxon>Endogonomycetes</taxon>
        <taxon>Endogonales</taxon>
        <taxon>Endogonaceae</taxon>
        <taxon>Jimgerdemannia</taxon>
    </lineage>
</organism>
<keyword evidence="3" id="KW-1185">Reference proteome</keyword>
<proteinExistence type="predicted"/>
<feature type="region of interest" description="Disordered" evidence="1">
    <location>
        <begin position="44"/>
        <end position="63"/>
    </location>
</feature>
<gene>
    <name evidence="2" type="ORF">BC936DRAFT_140340</name>
</gene>
<dbReference type="InterPro" id="IPR011990">
    <property type="entry name" value="TPR-like_helical_dom_sf"/>
</dbReference>
<dbReference type="EMBL" id="RBNI01001684">
    <property type="protein sequence ID" value="RUP50102.1"/>
    <property type="molecule type" value="Genomic_DNA"/>
</dbReference>